<feature type="compositionally biased region" description="Low complexity" evidence="1">
    <location>
        <begin position="168"/>
        <end position="177"/>
    </location>
</feature>
<sequence length="594" mass="66528">MGNPDNEELFEILLDEARTPHIQYFLQNNRLFPSRDSDTNSSTENNSEQLCTGNASYTSHTAVNPELSEEVSGMDNPTSEDSGPYLIRGPEIERQVRPSIIPRMNDEDEDAVWEGMRKMNARKLRDQNPEGWAEILIPQNDPVPPYEENPERENILAGPSGTRHNEGSSTSSNSGISPEQLRTVVQNVLEEIREQTNIPVNNTVTPIVGQVVEERQDEIVQNERQQLRTQNWREEIESRTYVGPGGPSPPTEISSPSSHNSNPSSSNSNNSSVPTSQQHNIVTYNSNGILTSNGNVEGGGPLRIPPNNSNESGYSGEDEQSSRNNQNRRLVTVTGYERNMYGNSIGNGNGGQPPNNQDPGNSSNNSEDWTNDPQPSRIGHSRTNFNRGNGGGTPPYNHNNNRAWSNNAEYSRSGNSRTNDFGRNGGGGGGPPEDDEPGNDEENNDDEDDRWFRVWRNGRNGRDGRDGRDGRERRDGHNGRGNQGQNCGDDDERSRRERERDQFNRELNRQSKLELNKPSTFSGEKREDFRTFQDACENTFVAKPLIYDTEESQIAFAGSYLNGAALRHFQSLMRRKRNGENVSAFLSWTSFILR</sequence>
<dbReference type="Proteomes" id="UP000799118">
    <property type="component" value="Unassembled WGS sequence"/>
</dbReference>
<organism evidence="2 3">
    <name type="scientific">Gymnopus androsaceus JB14</name>
    <dbReference type="NCBI Taxonomy" id="1447944"/>
    <lineage>
        <taxon>Eukaryota</taxon>
        <taxon>Fungi</taxon>
        <taxon>Dikarya</taxon>
        <taxon>Basidiomycota</taxon>
        <taxon>Agaricomycotina</taxon>
        <taxon>Agaricomycetes</taxon>
        <taxon>Agaricomycetidae</taxon>
        <taxon>Agaricales</taxon>
        <taxon>Marasmiineae</taxon>
        <taxon>Omphalotaceae</taxon>
        <taxon>Gymnopus</taxon>
    </lineage>
</organism>
<evidence type="ECO:0000256" key="1">
    <source>
        <dbReference type="SAM" id="MobiDB-lite"/>
    </source>
</evidence>
<reference evidence="2" key="1">
    <citation type="journal article" date="2019" name="Environ. Microbiol.">
        <title>Fungal ecological strategies reflected in gene transcription - a case study of two litter decomposers.</title>
        <authorList>
            <person name="Barbi F."/>
            <person name="Kohler A."/>
            <person name="Barry K."/>
            <person name="Baskaran P."/>
            <person name="Daum C."/>
            <person name="Fauchery L."/>
            <person name="Ihrmark K."/>
            <person name="Kuo A."/>
            <person name="LaButti K."/>
            <person name="Lipzen A."/>
            <person name="Morin E."/>
            <person name="Grigoriev I.V."/>
            <person name="Henrissat B."/>
            <person name="Lindahl B."/>
            <person name="Martin F."/>
        </authorList>
    </citation>
    <scope>NUCLEOTIDE SEQUENCE</scope>
    <source>
        <strain evidence="2">JB14</strain>
    </source>
</reference>
<feature type="region of interest" description="Disordered" evidence="1">
    <location>
        <begin position="138"/>
        <end position="180"/>
    </location>
</feature>
<protein>
    <submittedName>
        <fullName evidence="2">Uncharacterized protein</fullName>
    </submittedName>
</protein>
<feature type="compositionally biased region" description="Basic and acidic residues" evidence="1">
    <location>
        <begin position="460"/>
        <end position="478"/>
    </location>
</feature>
<keyword evidence="3" id="KW-1185">Reference proteome</keyword>
<feature type="compositionally biased region" description="Polar residues" evidence="1">
    <location>
        <begin position="273"/>
        <end position="295"/>
    </location>
</feature>
<evidence type="ECO:0000313" key="2">
    <source>
        <dbReference type="EMBL" id="KAE9384139.1"/>
    </source>
</evidence>
<accession>A0A6A4GEX6</accession>
<dbReference type="AlphaFoldDB" id="A0A6A4GEX6"/>
<name>A0A6A4GEX6_9AGAR</name>
<feature type="compositionally biased region" description="Basic and acidic residues" evidence="1">
    <location>
        <begin position="492"/>
        <end position="510"/>
    </location>
</feature>
<proteinExistence type="predicted"/>
<feature type="compositionally biased region" description="Low complexity" evidence="1">
    <location>
        <begin position="352"/>
        <end position="366"/>
    </location>
</feature>
<evidence type="ECO:0000313" key="3">
    <source>
        <dbReference type="Proteomes" id="UP000799118"/>
    </source>
</evidence>
<feature type="compositionally biased region" description="Acidic residues" evidence="1">
    <location>
        <begin position="432"/>
        <end position="449"/>
    </location>
</feature>
<feature type="compositionally biased region" description="Polar residues" evidence="1">
    <location>
        <begin position="408"/>
        <end position="421"/>
    </location>
</feature>
<feature type="region of interest" description="Disordered" evidence="1">
    <location>
        <begin position="222"/>
        <end position="510"/>
    </location>
</feature>
<feature type="compositionally biased region" description="Low complexity" evidence="1">
    <location>
        <begin position="39"/>
        <end position="48"/>
    </location>
</feature>
<feature type="compositionally biased region" description="Low complexity" evidence="1">
    <location>
        <begin position="251"/>
        <end position="272"/>
    </location>
</feature>
<dbReference type="EMBL" id="ML770212">
    <property type="protein sequence ID" value="KAE9384139.1"/>
    <property type="molecule type" value="Genomic_DNA"/>
</dbReference>
<feature type="compositionally biased region" description="Low complexity" evidence="1">
    <location>
        <begin position="397"/>
        <end position="407"/>
    </location>
</feature>
<gene>
    <name evidence="2" type="ORF">BT96DRAFT_950778</name>
</gene>
<feature type="region of interest" description="Disordered" evidence="1">
    <location>
        <begin position="32"/>
        <end position="52"/>
    </location>
</feature>
<dbReference type="OrthoDB" id="3070545at2759"/>